<accession>A0A562SVR8</accession>
<name>A0A562SVR8_9BACT</name>
<proteinExistence type="predicted"/>
<comment type="caution">
    <text evidence="1">The sequence shown here is derived from an EMBL/GenBank/DDBJ whole genome shotgun (WGS) entry which is preliminary data.</text>
</comment>
<dbReference type="AlphaFoldDB" id="A0A562SVR8"/>
<evidence type="ECO:0000313" key="1">
    <source>
        <dbReference type="EMBL" id="TWI85387.1"/>
    </source>
</evidence>
<reference evidence="1 2" key="1">
    <citation type="journal article" date="2015" name="Stand. Genomic Sci.">
        <title>Genomic Encyclopedia of Bacterial and Archaeal Type Strains, Phase III: the genomes of soil and plant-associated and newly described type strains.</title>
        <authorList>
            <person name="Whitman W.B."/>
            <person name="Woyke T."/>
            <person name="Klenk H.P."/>
            <person name="Zhou Y."/>
            <person name="Lilburn T.G."/>
            <person name="Beck B.J."/>
            <person name="De Vos P."/>
            <person name="Vandamme P."/>
            <person name="Eisen J.A."/>
            <person name="Garrity G."/>
            <person name="Hugenholtz P."/>
            <person name="Kyrpides N.C."/>
        </authorList>
    </citation>
    <scope>NUCLEOTIDE SEQUENCE [LARGE SCALE GENOMIC DNA]</scope>
    <source>
        <strain evidence="1 2">CGMCC 1.7271</strain>
    </source>
</reference>
<keyword evidence="2" id="KW-1185">Reference proteome</keyword>
<organism evidence="1 2">
    <name type="scientific">Lacibacter cauensis</name>
    <dbReference type="NCBI Taxonomy" id="510947"/>
    <lineage>
        <taxon>Bacteria</taxon>
        <taxon>Pseudomonadati</taxon>
        <taxon>Bacteroidota</taxon>
        <taxon>Chitinophagia</taxon>
        <taxon>Chitinophagales</taxon>
        <taxon>Chitinophagaceae</taxon>
        <taxon>Lacibacter</taxon>
    </lineage>
</organism>
<gene>
    <name evidence="1" type="ORF">IQ13_0548</name>
</gene>
<dbReference type="EMBL" id="VLLE01000002">
    <property type="protein sequence ID" value="TWI85387.1"/>
    <property type="molecule type" value="Genomic_DNA"/>
</dbReference>
<dbReference type="Proteomes" id="UP000316167">
    <property type="component" value="Unassembled WGS sequence"/>
</dbReference>
<evidence type="ECO:0000313" key="2">
    <source>
        <dbReference type="Proteomes" id="UP000316167"/>
    </source>
</evidence>
<protein>
    <submittedName>
        <fullName evidence="1">Uncharacterized protein</fullName>
    </submittedName>
</protein>
<dbReference type="OrthoDB" id="653988at2"/>
<sequence length="188" mass="23139">MHDIEPFYNWRHIYTSEEDERSPFFGRQYSEFEFSQTVYNYYIHPQWDEFGSRTLYLKILIADYAEQYAIIELLGEWNDAIENDVMELKREVIEKLMNEGIYKFILIAENVLNFHSSEKDYYEEWYENCADENGWTIILNMPEQTQYDFKKLKLNRYLELMQLDNWRVFKPYHLFKKINDELNNRLPG</sequence>
<dbReference type="RefSeq" id="WP_144884233.1">
    <property type="nucleotide sequence ID" value="NZ_VLLE01000002.1"/>
</dbReference>